<evidence type="ECO:0000256" key="1">
    <source>
        <dbReference type="SAM" id="MobiDB-lite"/>
    </source>
</evidence>
<geneLocation type="mitochondrion" evidence="3"/>
<feature type="signal peptide" evidence="2">
    <location>
        <begin position="1"/>
        <end position="18"/>
    </location>
</feature>
<feature type="region of interest" description="Disordered" evidence="1">
    <location>
        <begin position="20"/>
        <end position="40"/>
    </location>
</feature>
<proteinExistence type="predicted"/>
<keyword evidence="3" id="KW-0496">Mitochondrion</keyword>
<gene>
    <name evidence="3" type="ORF">AEK19_MT0211</name>
</gene>
<protein>
    <submittedName>
        <fullName evidence="3">Uncharacterized protein</fullName>
    </submittedName>
</protein>
<reference evidence="3" key="1">
    <citation type="submission" date="2017-03" db="EMBL/GenBank/DDBJ databases">
        <title>The mitochondrial genome of the carnivorous plant Utricularia reniformis (Lentibulariaceae): structure, comparative analysis and evolutionary landmarks.</title>
        <authorList>
            <person name="Silva S.R."/>
            <person name="Alvarenga D.O."/>
            <person name="Michael T.P."/>
            <person name="Miranda V.F.O."/>
            <person name="Varani A.M."/>
        </authorList>
    </citation>
    <scope>NUCLEOTIDE SEQUENCE</scope>
</reference>
<dbReference type="AlphaFoldDB" id="A0A1Y0AZD4"/>
<sequence>MFYLILLLLLLYPMSTPPAPTDGDKVAQVPATADGTRNYW</sequence>
<name>A0A1Y0AZD4_9LAMI</name>
<evidence type="ECO:0000256" key="2">
    <source>
        <dbReference type="SAM" id="SignalP"/>
    </source>
</evidence>
<keyword evidence="2" id="KW-0732">Signal</keyword>
<organism evidence="3">
    <name type="scientific">Utricularia reniformis</name>
    <dbReference type="NCBI Taxonomy" id="192314"/>
    <lineage>
        <taxon>Eukaryota</taxon>
        <taxon>Viridiplantae</taxon>
        <taxon>Streptophyta</taxon>
        <taxon>Embryophyta</taxon>
        <taxon>Tracheophyta</taxon>
        <taxon>Spermatophyta</taxon>
        <taxon>Magnoliopsida</taxon>
        <taxon>eudicotyledons</taxon>
        <taxon>Gunneridae</taxon>
        <taxon>Pentapetalae</taxon>
        <taxon>asterids</taxon>
        <taxon>lamiids</taxon>
        <taxon>Lamiales</taxon>
        <taxon>Lentibulariaceae</taxon>
        <taxon>Utricularia</taxon>
    </lineage>
</organism>
<evidence type="ECO:0000313" key="3">
    <source>
        <dbReference type="EMBL" id="ART30489.1"/>
    </source>
</evidence>
<accession>A0A1Y0AZD4</accession>
<dbReference type="EMBL" id="KY774314">
    <property type="protein sequence ID" value="ART30489.1"/>
    <property type="molecule type" value="Genomic_DNA"/>
</dbReference>
<feature type="chain" id="PRO_5012688428" evidence="2">
    <location>
        <begin position="19"/>
        <end position="40"/>
    </location>
</feature>